<comment type="caution">
    <text evidence="2">The sequence shown here is derived from an EMBL/GenBank/DDBJ whole genome shotgun (WGS) entry which is preliminary data.</text>
</comment>
<dbReference type="RefSeq" id="WP_201086476.1">
    <property type="nucleotide sequence ID" value="NZ_CAJNAS010000002.1"/>
</dbReference>
<proteinExistence type="predicted"/>
<protein>
    <submittedName>
        <fullName evidence="2">Uncharacterized protein</fullName>
    </submittedName>
</protein>
<evidence type="ECO:0000313" key="2">
    <source>
        <dbReference type="EMBL" id="CAE6865811.1"/>
    </source>
</evidence>
<gene>
    <name evidence="2" type="ORF">R70211_00788</name>
</gene>
<accession>A0A9N8MKC1</accession>
<keyword evidence="3" id="KW-1185">Reference proteome</keyword>
<evidence type="ECO:0000256" key="1">
    <source>
        <dbReference type="SAM" id="SignalP"/>
    </source>
</evidence>
<evidence type="ECO:0000313" key="3">
    <source>
        <dbReference type="Proteomes" id="UP000675121"/>
    </source>
</evidence>
<feature type="signal peptide" evidence="1">
    <location>
        <begin position="1"/>
        <end position="19"/>
    </location>
</feature>
<feature type="chain" id="PRO_5040441243" evidence="1">
    <location>
        <begin position="20"/>
        <end position="723"/>
    </location>
</feature>
<reference evidence="2" key="1">
    <citation type="submission" date="2021-02" db="EMBL/GenBank/DDBJ databases">
        <authorList>
            <person name="Vanwijnsberghe S."/>
        </authorList>
    </citation>
    <scope>NUCLEOTIDE SEQUENCE</scope>
    <source>
        <strain evidence="2">R-70211</strain>
    </source>
</reference>
<name>A0A9N8MKC1_9BURK</name>
<keyword evidence="1" id="KW-0732">Signal</keyword>
<sequence>MKRLLTLLLLLAMVQYVRAAPPPCSPQAARQCNLAWSSGCLAPNDNEVCSNVDLKIPLGAIQKVPGQNAPQPAAPDVSGILEKLGEDPLNETAQAQARAKIAGCKEAKNVESMYTCSGFFVPPQVRLNCLNAGPCQPLAWKEVPRGNRNWWTWQVYSDVGDVRVAAYSLPWITTPSVAHSCALRNTRGGKLQEAAFALCMAQQMGGQQAQIALRCYKSWANSPSGYSACLSGVNLSQAQKVEIDCVVNMSTIDSNCARVFKIPAAQISKCASLGKQDQINCLLANPKSLSITGDCALRAAGDSSLLAACLKGVPMLNSSPTLQNITTCVAKVSGNKEASAQDQQKALLGCADATKQATGLIDDFKKTQALTDCLSSSQSDADRLACFQKSTIALPDQVKMVSCISAAANAIDLAACAGIRDAQKVKLASQCIEQANGDYSTEALCVSVLAKLPERQARLVSCAATSDGYATAAACMAAPYMSQDMARAVKCATESGGSPAGTAVCLAAPSMNAELRIAAECAVSSGGVPITFVVCAGGRLVMKELQQCIAGGFKSSNGCFGDNNEIVKSFTSQEKLLRGVLRTVGLENSYDNVLHDLKTGTLGKNNDARKVFEVVNIISIQKPAAAAAALATTAFASGRTVAKGVKDLADQVGGVQNQIQALAVAALPPVPGNIGGLRTDIPGGGSVAVGPTHVSASLGNNSVDVGPTSGQVKIAGVKIRVSL</sequence>
<dbReference type="EMBL" id="CAJNAS010000002">
    <property type="protein sequence ID" value="CAE6865811.1"/>
    <property type="molecule type" value="Genomic_DNA"/>
</dbReference>
<dbReference type="Proteomes" id="UP000675121">
    <property type="component" value="Unassembled WGS sequence"/>
</dbReference>
<dbReference type="AlphaFoldDB" id="A0A9N8MKC1"/>
<organism evidence="2 3">
    <name type="scientific">Paraburkholderia domus</name>
    <dbReference type="NCBI Taxonomy" id="2793075"/>
    <lineage>
        <taxon>Bacteria</taxon>
        <taxon>Pseudomonadati</taxon>
        <taxon>Pseudomonadota</taxon>
        <taxon>Betaproteobacteria</taxon>
        <taxon>Burkholderiales</taxon>
        <taxon>Burkholderiaceae</taxon>
        <taxon>Paraburkholderia</taxon>
    </lineage>
</organism>